<evidence type="ECO:0000256" key="11">
    <source>
        <dbReference type="PIRNR" id="PIRNR000447"/>
    </source>
</evidence>
<keyword evidence="8" id="KW-0443">Lipid metabolism</keyword>
<accession>A0A7C4AQC4</accession>
<comment type="pathway">
    <text evidence="1 11">Lipid metabolism; fatty acid biosynthesis.</text>
</comment>
<evidence type="ECO:0000256" key="1">
    <source>
        <dbReference type="ARBA" id="ARBA00005194"/>
    </source>
</evidence>
<sequence length="413" mass="43777">MTHRVAVTGMGMVTCLGSGLDANWEAVTRGRSGIAKITLFDASLFACQIAGEVKDNFDPQKYIPVKEFRRLDRFQQFGLVAAGECIHHAALEYPPANPYRCGVIVGSGIGGLATIERGVEVLRQRGPRHAPPLMITMAVINLCSGLIAIRYGFKGHNTGVVNACSSGTSALGEAFRLVREGRLDVALAGGAEAVVTPLSVAGFGAIRALSTRNDDPTKASRPFDAERDGFVLAEGAGMLLLESFDHARSRGARIYAEIVGYGATDDAFHMVMPDSTGDGAYWAMKLAVEEAGIDPSDIDYINAHGTSTSLNDKIETLAIKRLLGNHAYKVAISSTKSMTGHLIGAAGAVEAIYSIMTINKGLIPPTINLENPDPECDLDYTPNKAARKNVEVAISNSFAFGGQNACLVFKGVA</sequence>
<comment type="similarity">
    <text evidence="2 11 13">Belongs to the thiolase-like superfamily. Beta-ketoacyl-ACP synthases family.</text>
</comment>
<dbReference type="GO" id="GO:0005829">
    <property type="term" value="C:cytosol"/>
    <property type="evidence" value="ECO:0007669"/>
    <property type="project" value="TreeGrafter"/>
</dbReference>
<comment type="function">
    <text evidence="11">Involved in the type II fatty acid elongation cycle. Catalyzes the elongation of a wide range of acyl-ACP by the addition of two carbons from malonyl-ACP to an acyl acceptor. Can efficiently catalyze the conversion of palmitoleoyl-ACP (cis-hexadec-9-enoyl-ACP) to cis-vaccenoyl-ACP (cis-octadec-11-enoyl-ACP), an essential step in the thermal regulation of fatty acid composition.</text>
</comment>
<evidence type="ECO:0000256" key="9">
    <source>
        <dbReference type="ARBA" id="ARBA00023160"/>
    </source>
</evidence>
<comment type="catalytic activity">
    <reaction evidence="11">
        <text>a fatty acyl-[ACP] + malonyl-[ACP] + H(+) = a 3-oxoacyl-[ACP] + holo-[ACP] + CO2</text>
        <dbReference type="Rhea" id="RHEA:22836"/>
        <dbReference type="Rhea" id="RHEA-COMP:9623"/>
        <dbReference type="Rhea" id="RHEA-COMP:9685"/>
        <dbReference type="Rhea" id="RHEA-COMP:9916"/>
        <dbReference type="Rhea" id="RHEA-COMP:14125"/>
        <dbReference type="ChEBI" id="CHEBI:15378"/>
        <dbReference type="ChEBI" id="CHEBI:16526"/>
        <dbReference type="ChEBI" id="CHEBI:64479"/>
        <dbReference type="ChEBI" id="CHEBI:78449"/>
        <dbReference type="ChEBI" id="CHEBI:78776"/>
        <dbReference type="ChEBI" id="CHEBI:138651"/>
    </reaction>
</comment>
<dbReference type="Gene3D" id="3.40.47.10">
    <property type="match status" value="1"/>
</dbReference>
<dbReference type="UniPathway" id="UPA00094"/>
<name>A0A7C4AQC4_9BACT</name>
<dbReference type="PIRSF" id="PIRSF000447">
    <property type="entry name" value="KAS_II"/>
    <property type="match status" value="1"/>
</dbReference>
<evidence type="ECO:0000256" key="3">
    <source>
        <dbReference type="ARBA" id="ARBA00012356"/>
    </source>
</evidence>
<keyword evidence="9 11" id="KW-0275">Fatty acid biosynthesis</keyword>
<dbReference type="SUPFAM" id="SSF53901">
    <property type="entry name" value="Thiolase-like"/>
    <property type="match status" value="2"/>
</dbReference>
<evidence type="ECO:0000256" key="2">
    <source>
        <dbReference type="ARBA" id="ARBA00008467"/>
    </source>
</evidence>
<dbReference type="InterPro" id="IPR020841">
    <property type="entry name" value="PKS_Beta-ketoAc_synthase_dom"/>
</dbReference>
<dbReference type="CDD" id="cd00834">
    <property type="entry name" value="KAS_I_II"/>
    <property type="match status" value="1"/>
</dbReference>
<dbReference type="InterPro" id="IPR016039">
    <property type="entry name" value="Thiolase-like"/>
</dbReference>
<evidence type="ECO:0000256" key="6">
    <source>
        <dbReference type="ARBA" id="ARBA00022679"/>
    </source>
</evidence>
<dbReference type="Pfam" id="PF00109">
    <property type="entry name" value="ketoacyl-synt"/>
    <property type="match status" value="1"/>
</dbReference>
<dbReference type="NCBIfam" id="TIGR03150">
    <property type="entry name" value="fabF"/>
    <property type="match status" value="1"/>
</dbReference>
<keyword evidence="5 11" id="KW-0444">Lipid biosynthesis</keyword>
<feature type="domain" description="Ketosynthase family 3 (KS3)" evidence="14">
    <location>
        <begin position="2"/>
        <end position="411"/>
    </location>
</feature>
<dbReference type="GO" id="GO:0006633">
    <property type="term" value="P:fatty acid biosynthetic process"/>
    <property type="evidence" value="ECO:0007669"/>
    <property type="project" value="UniProtKB-UniRule"/>
</dbReference>
<proteinExistence type="inferred from homology"/>
<protein>
    <recommendedName>
        <fullName evidence="4 11">3-oxoacyl-[acyl-carrier-protein] synthase 2</fullName>
        <ecNumber evidence="3 11">2.3.1.179</ecNumber>
    </recommendedName>
</protein>
<reference evidence="15" key="1">
    <citation type="journal article" date="2020" name="mSystems">
        <title>Genome- and Community-Level Interaction Insights into Carbon Utilization and Element Cycling Functions of Hydrothermarchaeota in Hydrothermal Sediment.</title>
        <authorList>
            <person name="Zhou Z."/>
            <person name="Liu Y."/>
            <person name="Xu W."/>
            <person name="Pan J."/>
            <person name="Luo Z.H."/>
            <person name="Li M."/>
        </authorList>
    </citation>
    <scope>NUCLEOTIDE SEQUENCE [LARGE SCALE GENOMIC DNA]</scope>
    <source>
        <strain evidence="15">SpSt-769</strain>
    </source>
</reference>
<dbReference type="PANTHER" id="PTHR11712:SF336">
    <property type="entry name" value="3-OXOACYL-[ACYL-CARRIER-PROTEIN] SYNTHASE, MITOCHONDRIAL"/>
    <property type="match status" value="1"/>
</dbReference>
<keyword evidence="6 11" id="KW-0808">Transferase</keyword>
<evidence type="ECO:0000256" key="13">
    <source>
        <dbReference type="RuleBase" id="RU003694"/>
    </source>
</evidence>
<evidence type="ECO:0000256" key="10">
    <source>
        <dbReference type="ARBA" id="ARBA00023315"/>
    </source>
</evidence>
<dbReference type="PROSITE" id="PS00606">
    <property type="entry name" value="KS3_1"/>
    <property type="match status" value="1"/>
</dbReference>
<dbReference type="NCBIfam" id="NF005589">
    <property type="entry name" value="PRK07314.1"/>
    <property type="match status" value="1"/>
</dbReference>
<evidence type="ECO:0000256" key="8">
    <source>
        <dbReference type="ARBA" id="ARBA00023098"/>
    </source>
</evidence>
<evidence type="ECO:0000256" key="12">
    <source>
        <dbReference type="PIRSR" id="PIRSR000447-1"/>
    </source>
</evidence>
<dbReference type="EC" id="2.3.1.179" evidence="3 11"/>
<dbReference type="InterPro" id="IPR014031">
    <property type="entry name" value="Ketoacyl_synth_C"/>
</dbReference>
<dbReference type="EMBL" id="DTGT01000055">
    <property type="protein sequence ID" value="HGH59986.1"/>
    <property type="molecule type" value="Genomic_DNA"/>
</dbReference>
<evidence type="ECO:0000256" key="4">
    <source>
        <dbReference type="ARBA" id="ARBA00014657"/>
    </source>
</evidence>
<dbReference type="GO" id="GO:0004315">
    <property type="term" value="F:3-oxoacyl-[acyl-carrier-protein] synthase activity"/>
    <property type="evidence" value="ECO:0007669"/>
    <property type="project" value="UniProtKB-UniRule"/>
</dbReference>
<feature type="active site" description="For beta-ketoacyl synthase activity" evidence="12">
    <location>
        <position position="164"/>
    </location>
</feature>
<dbReference type="FunFam" id="3.40.47.10:FF:000009">
    <property type="entry name" value="3-oxoacyl-[acyl-carrier-protein] synthase 2"/>
    <property type="match status" value="1"/>
</dbReference>
<organism evidence="15">
    <name type="scientific">Desulfomonile tiedjei</name>
    <dbReference type="NCBI Taxonomy" id="2358"/>
    <lineage>
        <taxon>Bacteria</taxon>
        <taxon>Pseudomonadati</taxon>
        <taxon>Thermodesulfobacteriota</taxon>
        <taxon>Desulfomonilia</taxon>
        <taxon>Desulfomonilales</taxon>
        <taxon>Desulfomonilaceae</taxon>
        <taxon>Desulfomonile</taxon>
    </lineage>
</organism>
<comment type="caution">
    <text evidence="15">The sequence shown here is derived from an EMBL/GenBank/DDBJ whole genome shotgun (WGS) entry which is preliminary data.</text>
</comment>
<dbReference type="AlphaFoldDB" id="A0A7C4AQC4"/>
<dbReference type="SMART" id="SM00825">
    <property type="entry name" value="PKS_KS"/>
    <property type="match status" value="1"/>
</dbReference>
<dbReference type="Pfam" id="PF02801">
    <property type="entry name" value="Ketoacyl-synt_C"/>
    <property type="match status" value="1"/>
</dbReference>
<comment type="catalytic activity">
    <reaction evidence="11">
        <text>(9Z)-hexadecenoyl-[ACP] + malonyl-[ACP] + H(+) = 3-oxo-(11Z)-octadecenoyl-[ACP] + holo-[ACP] + CO2</text>
        <dbReference type="Rhea" id="RHEA:55040"/>
        <dbReference type="Rhea" id="RHEA-COMP:9623"/>
        <dbReference type="Rhea" id="RHEA-COMP:9685"/>
        <dbReference type="Rhea" id="RHEA-COMP:10800"/>
        <dbReference type="Rhea" id="RHEA-COMP:14074"/>
        <dbReference type="ChEBI" id="CHEBI:15378"/>
        <dbReference type="ChEBI" id="CHEBI:16526"/>
        <dbReference type="ChEBI" id="CHEBI:64479"/>
        <dbReference type="ChEBI" id="CHEBI:78449"/>
        <dbReference type="ChEBI" id="CHEBI:83989"/>
        <dbReference type="ChEBI" id="CHEBI:138538"/>
        <dbReference type="EC" id="2.3.1.179"/>
    </reaction>
</comment>
<dbReference type="InterPro" id="IPR017568">
    <property type="entry name" value="3-oxoacyl-ACP_synth-2"/>
</dbReference>
<evidence type="ECO:0000313" key="15">
    <source>
        <dbReference type="EMBL" id="HGH59986.1"/>
    </source>
</evidence>
<gene>
    <name evidence="15" type="primary">fabF</name>
    <name evidence="15" type="ORF">ENV54_01660</name>
</gene>
<dbReference type="InterPro" id="IPR014030">
    <property type="entry name" value="Ketoacyl_synth_N"/>
</dbReference>
<keyword evidence="7" id="KW-0276">Fatty acid metabolism</keyword>
<evidence type="ECO:0000256" key="5">
    <source>
        <dbReference type="ARBA" id="ARBA00022516"/>
    </source>
</evidence>
<keyword evidence="10 11" id="KW-0012">Acyltransferase</keyword>
<evidence type="ECO:0000259" key="14">
    <source>
        <dbReference type="PROSITE" id="PS52004"/>
    </source>
</evidence>
<evidence type="ECO:0000256" key="7">
    <source>
        <dbReference type="ARBA" id="ARBA00022832"/>
    </source>
</evidence>
<dbReference type="InterPro" id="IPR018201">
    <property type="entry name" value="Ketoacyl_synth_AS"/>
</dbReference>
<dbReference type="InterPro" id="IPR000794">
    <property type="entry name" value="Beta-ketoacyl_synthase"/>
</dbReference>
<dbReference type="PANTHER" id="PTHR11712">
    <property type="entry name" value="POLYKETIDE SYNTHASE-RELATED"/>
    <property type="match status" value="1"/>
</dbReference>
<dbReference type="PROSITE" id="PS52004">
    <property type="entry name" value="KS3_2"/>
    <property type="match status" value="1"/>
</dbReference>